<feature type="transmembrane region" description="Helical" evidence="1">
    <location>
        <begin position="72"/>
        <end position="93"/>
    </location>
</feature>
<evidence type="ECO:0000313" key="3">
    <source>
        <dbReference type="Proteomes" id="UP001596406"/>
    </source>
</evidence>
<dbReference type="AlphaFoldDB" id="A0ABD5UDX7"/>
<dbReference type="Proteomes" id="UP001596406">
    <property type="component" value="Unassembled WGS sequence"/>
</dbReference>
<name>A0ABD5UDX7_9EURY</name>
<dbReference type="RefSeq" id="WP_304448778.1">
    <property type="nucleotide sequence ID" value="NZ_JARRAH010000001.1"/>
</dbReference>
<keyword evidence="3" id="KW-1185">Reference proteome</keyword>
<protein>
    <submittedName>
        <fullName evidence="2">Uncharacterized protein</fullName>
    </submittedName>
</protein>
<sequence length="132" mass="13169">MTPEFDVTPREGDRRGWAVAATYAAGLVAAAALVAGSRLVVGDALYGATLPWLLVGTPPVVAALATLRGGGLAASLVIGLLPAVLFAAFVFFAPADDPLVGSALVAGVCLAGSVTGFAVGYAARDLLRLFQG</sequence>
<keyword evidence="1" id="KW-1133">Transmembrane helix</keyword>
<gene>
    <name evidence="2" type="ORF">ACFQHK_11390</name>
</gene>
<keyword evidence="1" id="KW-0472">Membrane</keyword>
<comment type="caution">
    <text evidence="2">The sequence shown here is derived from an EMBL/GenBank/DDBJ whole genome shotgun (WGS) entry which is preliminary data.</text>
</comment>
<organism evidence="2 3">
    <name type="scientific">Halomarina ordinaria</name>
    <dbReference type="NCBI Taxonomy" id="3033939"/>
    <lineage>
        <taxon>Archaea</taxon>
        <taxon>Methanobacteriati</taxon>
        <taxon>Methanobacteriota</taxon>
        <taxon>Stenosarchaea group</taxon>
        <taxon>Halobacteria</taxon>
        <taxon>Halobacteriales</taxon>
        <taxon>Natronomonadaceae</taxon>
        <taxon>Halomarina</taxon>
    </lineage>
</organism>
<evidence type="ECO:0000313" key="2">
    <source>
        <dbReference type="EMBL" id="MFC6837108.1"/>
    </source>
</evidence>
<feature type="transmembrane region" description="Helical" evidence="1">
    <location>
        <begin position="99"/>
        <end position="123"/>
    </location>
</feature>
<feature type="transmembrane region" description="Helical" evidence="1">
    <location>
        <begin position="17"/>
        <end position="39"/>
    </location>
</feature>
<dbReference type="EMBL" id="JBHSXM010000001">
    <property type="protein sequence ID" value="MFC6837108.1"/>
    <property type="molecule type" value="Genomic_DNA"/>
</dbReference>
<reference evidence="2 3" key="1">
    <citation type="journal article" date="2019" name="Int. J. Syst. Evol. Microbiol.">
        <title>The Global Catalogue of Microorganisms (GCM) 10K type strain sequencing project: providing services to taxonomists for standard genome sequencing and annotation.</title>
        <authorList>
            <consortium name="The Broad Institute Genomics Platform"/>
            <consortium name="The Broad Institute Genome Sequencing Center for Infectious Disease"/>
            <person name="Wu L."/>
            <person name="Ma J."/>
        </authorList>
    </citation>
    <scope>NUCLEOTIDE SEQUENCE [LARGE SCALE GENOMIC DNA]</scope>
    <source>
        <strain evidence="2 3">PSRA2</strain>
    </source>
</reference>
<proteinExistence type="predicted"/>
<accession>A0ABD5UDX7</accession>
<keyword evidence="1" id="KW-0812">Transmembrane</keyword>
<feature type="transmembrane region" description="Helical" evidence="1">
    <location>
        <begin position="45"/>
        <end position="65"/>
    </location>
</feature>
<evidence type="ECO:0000256" key="1">
    <source>
        <dbReference type="SAM" id="Phobius"/>
    </source>
</evidence>